<evidence type="ECO:0000259" key="1">
    <source>
        <dbReference type="SMART" id="SM00849"/>
    </source>
</evidence>
<dbReference type="SMART" id="SM00849">
    <property type="entry name" value="Lactamase_B"/>
    <property type="match status" value="1"/>
</dbReference>
<accession>A0ABS2ZRZ3</accession>
<reference evidence="2 3" key="1">
    <citation type="submission" date="2021-01" db="EMBL/GenBank/DDBJ databases">
        <title>Genome Sequencing of Type Strains.</title>
        <authorList>
            <person name="Lemaire J.F."/>
            <person name="Inderbitzin P."/>
            <person name="Collins S.B."/>
            <person name="Wespe N."/>
            <person name="Knight-Connoni V."/>
        </authorList>
    </citation>
    <scope>NUCLEOTIDE SEQUENCE [LARGE SCALE GENOMIC DNA]</scope>
    <source>
        <strain evidence="2 3">DSM 23009</strain>
    </source>
</reference>
<protein>
    <submittedName>
        <fullName evidence="2">MBL fold metallo-hydrolase</fullName>
    </submittedName>
</protein>
<comment type="caution">
    <text evidence="2">The sequence shown here is derived from an EMBL/GenBank/DDBJ whole genome shotgun (WGS) entry which is preliminary data.</text>
</comment>
<dbReference type="Pfam" id="PF00753">
    <property type="entry name" value="Lactamase_B"/>
    <property type="match status" value="1"/>
</dbReference>
<dbReference type="CDD" id="cd07743">
    <property type="entry name" value="metallo-hydrolase-like_MBL-fold"/>
    <property type="match status" value="1"/>
</dbReference>
<keyword evidence="3" id="KW-1185">Reference proteome</keyword>
<gene>
    <name evidence="2" type="ORF">JYA63_12195</name>
</gene>
<dbReference type="SUPFAM" id="SSF56281">
    <property type="entry name" value="Metallo-hydrolase/oxidoreductase"/>
    <property type="match status" value="1"/>
</dbReference>
<dbReference type="InterPro" id="IPR036866">
    <property type="entry name" value="RibonucZ/Hydroxyglut_hydro"/>
</dbReference>
<evidence type="ECO:0000313" key="3">
    <source>
        <dbReference type="Proteomes" id="UP001296923"/>
    </source>
</evidence>
<dbReference type="Gene3D" id="3.60.15.10">
    <property type="entry name" value="Ribonuclease Z/Hydroxyacylglutathione hydrolase-like"/>
    <property type="match status" value="1"/>
</dbReference>
<name>A0ABS2ZRZ3_9BACL</name>
<dbReference type="PANTHER" id="PTHR42951">
    <property type="entry name" value="METALLO-BETA-LACTAMASE DOMAIN-CONTAINING"/>
    <property type="match status" value="1"/>
</dbReference>
<feature type="domain" description="Metallo-beta-lactamase" evidence="1">
    <location>
        <begin position="16"/>
        <end position="206"/>
    </location>
</feature>
<dbReference type="EMBL" id="JAFHKR010000039">
    <property type="protein sequence ID" value="MBN3555033.1"/>
    <property type="molecule type" value="Genomic_DNA"/>
</dbReference>
<proteinExistence type="predicted"/>
<dbReference type="PANTHER" id="PTHR42951:SF14">
    <property type="entry name" value="METALLO-BETA-LACTAMASE SUPERFAMILY PROTEIN"/>
    <property type="match status" value="1"/>
</dbReference>
<organism evidence="2 3">
    <name type="scientific">Fictibacillus nanhaiensis</name>
    <dbReference type="NCBI Taxonomy" id="742169"/>
    <lineage>
        <taxon>Bacteria</taxon>
        <taxon>Bacillati</taxon>
        <taxon>Bacillota</taxon>
        <taxon>Bacilli</taxon>
        <taxon>Bacillales</taxon>
        <taxon>Fictibacillaceae</taxon>
        <taxon>Fictibacillus</taxon>
    </lineage>
</organism>
<evidence type="ECO:0000313" key="2">
    <source>
        <dbReference type="EMBL" id="MBN3555033.1"/>
    </source>
</evidence>
<sequence length="304" mass="33963">MEFIELSTGCYYFKSAVNIGYIVTEDKSKGMLIDAGLESSAAKKVIKQLRSEELPLTHLFITHAHADHFGGAFYIQQNVDVHTIAPALEEAIMRNPILEPIYLSNGNSPLNEMRNKFLEAPAIRVDEICSEGYLEPFPEVQVIHLPGHSYNQHGILFRGILYAADAFLGKDVLQKHKIPFIVDASENIATLHKLKMIDVEGMVPGHGNFVTEYKNVIQDNILIHEQITLEVQNVINHSSDFGISFENIVASMLMKYEVEPANLGSYSLFRTAISAHLIQLLENESAVYKIMGGKPVIFSVSYKA</sequence>
<dbReference type="Proteomes" id="UP001296923">
    <property type="component" value="Unassembled WGS sequence"/>
</dbReference>
<dbReference type="InterPro" id="IPR001279">
    <property type="entry name" value="Metallo-B-lactamas"/>
</dbReference>
<dbReference type="InterPro" id="IPR050855">
    <property type="entry name" value="NDM-1-like"/>
</dbReference>
<dbReference type="RefSeq" id="WP_205725982.1">
    <property type="nucleotide sequence ID" value="NZ_JAFHKR010000039.1"/>
</dbReference>